<dbReference type="GO" id="GO:0008270">
    <property type="term" value="F:zinc ion binding"/>
    <property type="evidence" value="ECO:0007669"/>
    <property type="project" value="UniProtKB-KW"/>
</dbReference>
<dbReference type="PANTHER" id="PTHR24394">
    <property type="entry name" value="ZINC FINGER PROTEIN"/>
    <property type="match status" value="1"/>
</dbReference>
<organism evidence="9 10">
    <name type="scientific">Octopus vulgaris</name>
    <name type="common">Common octopus</name>
    <dbReference type="NCBI Taxonomy" id="6645"/>
    <lineage>
        <taxon>Eukaryota</taxon>
        <taxon>Metazoa</taxon>
        <taxon>Spiralia</taxon>
        <taxon>Lophotrochozoa</taxon>
        <taxon>Mollusca</taxon>
        <taxon>Cephalopoda</taxon>
        <taxon>Coleoidea</taxon>
        <taxon>Octopodiformes</taxon>
        <taxon>Octopoda</taxon>
        <taxon>Incirrata</taxon>
        <taxon>Octopodidae</taxon>
        <taxon>Octopus</taxon>
    </lineage>
</organism>
<evidence type="ECO:0000256" key="2">
    <source>
        <dbReference type="ARBA" id="ARBA00022723"/>
    </source>
</evidence>
<name>A0AA36AZI9_OCTVU</name>
<feature type="domain" description="C2H2-type" evidence="8">
    <location>
        <begin position="59"/>
        <end position="86"/>
    </location>
</feature>
<keyword evidence="2" id="KW-0479">Metal-binding</keyword>
<keyword evidence="5" id="KW-0862">Zinc</keyword>
<evidence type="ECO:0000256" key="6">
    <source>
        <dbReference type="ARBA" id="ARBA00023242"/>
    </source>
</evidence>
<evidence type="ECO:0000256" key="7">
    <source>
        <dbReference type="PROSITE-ProRule" id="PRU00042"/>
    </source>
</evidence>
<protein>
    <submittedName>
        <fullName evidence="9">---NA</fullName>
    </submittedName>
</protein>
<comment type="subcellular location">
    <subcellularLocation>
        <location evidence="1">Nucleus</location>
    </subcellularLocation>
</comment>
<evidence type="ECO:0000313" key="9">
    <source>
        <dbReference type="EMBL" id="CAI9723812.1"/>
    </source>
</evidence>
<gene>
    <name evidence="9" type="ORF">OCTVUL_1B008801</name>
</gene>
<proteinExistence type="predicted"/>
<evidence type="ECO:0000256" key="4">
    <source>
        <dbReference type="ARBA" id="ARBA00022771"/>
    </source>
</evidence>
<evidence type="ECO:0000256" key="1">
    <source>
        <dbReference type="ARBA" id="ARBA00004123"/>
    </source>
</evidence>
<dbReference type="FunFam" id="3.30.160.60:FF:000512">
    <property type="entry name" value="zinc finger protein 197 isoform X1"/>
    <property type="match status" value="1"/>
</dbReference>
<keyword evidence="3" id="KW-0677">Repeat</keyword>
<evidence type="ECO:0000313" key="10">
    <source>
        <dbReference type="Proteomes" id="UP001162480"/>
    </source>
</evidence>
<dbReference type="Proteomes" id="UP001162480">
    <property type="component" value="Chromosome 6"/>
</dbReference>
<dbReference type="AlphaFoldDB" id="A0AA36AZI9"/>
<dbReference type="InterPro" id="IPR036236">
    <property type="entry name" value="Znf_C2H2_sf"/>
</dbReference>
<dbReference type="PROSITE" id="PS50157">
    <property type="entry name" value="ZINC_FINGER_C2H2_2"/>
    <property type="match status" value="1"/>
</dbReference>
<evidence type="ECO:0000259" key="8">
    <source>
        <dbReference type="PROSITE" id="PS50157"/>
    </source>
</evidence>
<dbReference type="PANTHER" id="PTHR24394:SF29">
    <property type="entry name" value="MYONEURIN"/>
    <property type="match status" value="1"/>
</dbReference>
<evidence type="ECO:0000256" key="5">
    <source>
        <dbReference type="ARBA" id="ARBA00022833"/>
    </source>
</evidence>
<dbReference type="EMBL" id="OX597819">
    <property type="protein sequence ID" value="CAI9723812.1"/>
    <property type="molecule type" value="Genomic_DNA"/>
</dbReference>
<accession>A0AA36AZI9</accession>
<reference evidence="9" key="1">
    <citation type="submission" date="2023-08" db="EMBL/GenBank/DDBJ databases">
        <authorList>
            <person name="Alioto T."/>
            <person name="Alioto T."/>
            <person name="Gomez Garrido J."/>
        </authorList>
    </citation>
    <scope>NUCLEOTIDE SEQUENCE</scope>
</reference>
<keyword evidence="6" id="KW-0539">Nucleus</keyword>
<keyword evidence="10" id="KW-1185">Reference proteome</keyword>
<evidence type="ECO:0000256" key="3">
    <source>
        <dbReference type="ARBA" id="ARBA00022737"/>
    </source>
</evidence>
<sequence length="97" mass="11129">MVWRNQDGGVHINSIGHLMYQKKSLNFNAFVFQRQLCSDYLTIINTVNLIQLFSIVLCIHCDVCGKSFCQTGHLTVHKRIHTGEKSYHCEIFGDISI</sequence>
<dbReference type="SUPFAM" id="SSF57667">
    <property type="entry name" value="beta-beta-alpha zinc fingers"/>
    <property type="match status" value="1"/>
</dbReference>
<dbReference type="Gene3D" id="3.30.160.60">
    <property type="entry name" value="Classic Zinc Finger"/>
    <property type="match status" value="1"/>
</dbReference>
<keyword evidence="4 7" id="KW-0863">Zinc-finger</keyword>
<dbReference type="GO" id="GO:0000981">
    <property type="term" value="F:DNA-binding transcription factor activity, RNA polymerase II-specific"/>
    <property type="evidence" value="ECO:0007669"/>
    <property type="project" value="TreeGrafter"/>
</dbReference>
<dbReference type="InterPro" id="IPR013087">
    <property type="entry name" value="Znf_C2H2_type"/>
</dbReference>
<dbReference type="GO" id="GO:0005634">
    <property type="term" value="C:nucleus"/>
    <property type="evidence" value="ECO:0007669"/>
    <property type="project" value="UniProtKB-SubCell"/>
</dbReference>
<dbReference type="PROSITE" id="PS00028">
    <property type="entry name" value="ZINC_FINGER_C2H2_1"/>
    <property type="match status" value="1"/>
</dbReference>